<feature type="domain" description="Immunoglobulin" evidence="1">
    <location>
        <begin position="1035"/>
        <end position="1116"/>
    </location>
</feature>
<gene>
    <name evidence="2" type="ORF">RM541_01060</name>
</gene>
<feature type="domain" description="Immunoglobulin" evidence="1">
    <location>
        <begin position="1125"/>
        <end position="1211"/>
    </location>
</feature>
<dbReference type="InterPro" id="IPR003599">
    <property type="entry name" value="Ig_sub"/>
</dbReference>
<evidence type="ECO:0000313" key="3">
    <source>
        <dbReference type="Proteomes" id="UP001253848"/>
    </source>
</evidence>
<name>A0ABU3DMI9_9FLAO</name>
<feature type="domain" description="Immunoglobulin" evidence="1">
    <location>
        <begin position="1493"/>
        <end position="1585"/>
    </location>
</feature>
<dbReference type="InterPro" id="IPR036179">
    <property type="entry name" value="Ig-like_dom_sf"/>
</dbReference>
<dbReference type="EMBL" id="JAVRHN010000001">
    <property type="protein sequence ID" value="MDT0684934.1"/>
    <property type="molecule type" value="Genomic_DNA"/>
</dbReference>
<proteinExistence type="predicted"/>
<dbReference type="SUPFAM" id="SSF48726">
    <property type="entry name" value="Immunoglobulin"/>
    <property type="match status" value="3"/>
</dbReference>
<dbReference type="CDD" id="cd00146">
    <property type="entry name" value="PKD"/>
    <property type="match status" value="1"/>
</dbReference>
<dbReference type="InterPro" id="IPR013783">
    <property type="entry name" value="Ig-like_fold"/>
</dbReference>
<reference evidence="2 3" key="1">
    <citation type="submission" date="2023-09" db="EMBL/GenBank/DDBJ databases">
        <authorList>
            <person name="Rey-Velasco X."/>
        </authorList>
    </citation>
    <scope>NUCLEOTIDE SEQUENCE [LARGE SCALE GENOMIC DNA]</scope>
    <source>
        <strain evidence="2 3">F225</strain>
    </source>
</reference>
<dbReference type="InterPro" id="IPR045829">
    <property type="entry name" value="PKD_6"/>
</dbReference>
<dbReference type="SUPFAM" id="SSF49299">
    <property type="entry name" value="PKD domain"/>
    <property type="match status" value="1"/>
</dbReference>
<dbReference type="SMART" id="SM00409">
    <property type="entry name" value="IG"/>
    <property type="match status" value="4"/>
</dbReference>
<dbReference type="Proteomes" id="UP001253848">
    <property type="component" value="Unassembled WGS sequence"/>
</dbReference>
<dbReference type="Gene3D" id="2.60.40.10">
    <property type="entry name" value="Immunoglobulins"/>
    <property type="match status" value="5"/>
</dbReference>
<dbReference type="InterPro" id="IPR035986">
    <property type="entry name" value="PKD_dom_sf"/>
</dbReference>
<dbReference type="Pfam" id="PF13385">
    <property type="entry name" value="Laminin_G_3"/>
    <property type="match status" value="1"/>
</dbReference>
<dbReference type="SUPFAM" id="SSF49899">
    <property type="entry name" value="Concanavalin A-like lectins/glucanases"/>
    <property type="match status" value="1"/>
</dbReference>
<keyword evidence="3" id="KW-1185">Reference proteome</keyword>
<accession>A0ABU3DMI9</accession>
<evidence type="ECO:0000313" key="2">
    <source>
        <dbReference type="EMBL" id="MDT0684934.1"/>
    </source>
</evidence>
<dbReference type="Gene3D" id="2.60.120.200">
    <property type="match status" value="1"/>
</dbReference>
<dbReference type="Pfam" id="PF19408">
    <property type="entry name" value="PKD_6"/>
    <property type="match status" value="6"/>
</dbReference>
<dbReference type="Pfam" id="PF19081">
    <property type="entry name" value="Ig_7"/>
    <property type="match status" value="2"/>
</dbReference>
<evidence type="ECO:0000259" key="1">
    <source>
        <dbReference type="SMART" id="SM00409"/>
    </source>
</evidence>
<organism evidence="2 3">
    <name type="scientific">Autumnicola psychrophila</name>
    <dbReference type="NCBI Taxonomy" id="3075592"/>
    <lineage>
        <taxon>Bacteria</taxon>
        <taxon>Pseudomonadati</taxon>
        <taxon>Bacteroidota</taxon>
        <taxon>Flavobacteriia</taxon>
        <taxon>Flavobacteriales</taxon>
        <taxon>Flavobacteriaceae</taxon>
        <taxon>Autumnicola</taxon>
    </lineage>
</organism>
<comment type="caution">
    <text evidence="2">The sequence shown here is derived from an EMBL/GenBank/DDBJ whole genome shotgun (WGS) entry which is preliminary data.</text>
</comment>
<protein>
    <submittedName>
        <fullName evidence="2">LamG-like jellyroll fold domain-containing protein</fullName>
    </submittedName>
</protein>
<sequence>MVKNLLFLPIWIVFFFLAPMEGVGQCVIPTVTIQNVSGSSVCEDETISFNGSVTSSSSDILSYQWQVSYNNGAYTDIAGATNEDLSGYDAAIGSNRFKLLVTYNCTENQVSQAVLSQPSSTVTVLEKRTGSVTMTASNTNICPGENVTFNTTAPANLGASPDYDWQLTRNENTTSISSLKTFTIGSLVAGDVVRLYVTSSVPCVDPVYSTNTFTITEKPGIPSTPGAFTSGEAEVCPELTKTYTVPNDNTASEYIWTLPSGWTGSSNNNTITVTTGNSGGSITVKAKNSCGTSEARTLGVSVKAGIPAQPAAISGTAAVCPGIAQTFSVTNVSSVSYTWQIPAGWDGTSTTNSITLTPSTTAQNGNLSVTATNDCGTSSARTLALSVKPGIPAQPLVFTAGSATLCPGTQGTYKVPGVTGATNYIWTLPSGFSATNLTTTTPSLVVTAGTSGSGNITVKASNDCGTGEERIFAVAINDPVPVMNENIQGSPAVCAGTQGLTYSIPLITNATSYEWSASSGWAVTAGQGSNSITLTSGTSAGTISVKAINSCGESASRNLLINLNPPPPAIPGAITFSDGTDKACSNTAETYSFAAVPNASSYLWTLPNGSTQSTTVPSLSFTATASGTQTLKVAAVNSCGTSNEKSFQINVAGGKPAKPETITASKYTVCPPETGFLLSVPEVSNADSYQWFLPAGWEITNGAGTNAITVKINASSTYQNPTVVGVEAKNHCGNSTRQTTSSNINDANAIAVSDFVFVDLGEDRVLCNSNSPVTINAALNFGGKKLKIASIKSSSGVTINDLGNGAVDSHTFSYPPTLTDLNNGSVTITMITANPGGACNAGKDEMTIFFRPTPTSTIATPDPICAGSSTSLTFTGTPNTRLTYRIGTGSDKTIDIGATGTAILNTGALNSNTTYNLRSIQYLDTPSCSNPLSGSATVTVTPKPTATISYSTPFCTSPGSTESVTLNTTGTVTGAQFSAPSGLTINPTTGAITPSSSTPGSYTVTYTVPALGGCDVVVATTEVEIFEKVVITTPPTGDRICEGENVQFEVSATGDDLTYQWYKGTPGSGTAVNGGTSDLLNLNSAPTSDAGDYFVEITGASPCEMVRSSAVNLQVDSTISITEQPIDTEVCVGDTVNLSVTASAGNETLNYQWYKGTPGSGTAIGSTNLTGELEISGTTTASGGDYYVMIIGTTGYRCEPVISEAATLTVREIPSITITGSAEICDGLSADISFAGTPNTAVTYTINGGNSQTIALDASGEATLSTGALSVVNNDITDYEYTVSSVQYSNGSPCAATVTGSATITVNPTPDVNVSFENSQVTFCNDTFQGTFTPSLTGSGAFTGGVFSAEGLNVNEETGAFTPANATAGDYKLNYYLEEAGGCSELAATLDITIFTSVEITSEPFPVAVCTANDTQLEIAASGDNLSYQWFKVVATSDSEVGADSPILELNNATATTAGDYYVVVSGDNACEPAISETVTVTVDENIEVTQQPNDQDACIESNVTLTVDAIASGSNENIQYRWMFRSANSNNVNDWTYVSGGETATLILSEVNLSQAGQYRAEIDGPDFYSCSIGYSEIAVVTVYEQPTADAGVATLEVCSTTNPISLGIGANVTNHSSVQWTTSNGHGAIINPGDLNGVTYIPAEADYGETLEFSLTAILEVDGVELCAETIASDVKVITIIPQPAITGFSYTDQITNTQSEYCETDMLEQSPDITGNFLTGGEGEFSVAFSGNPTNPLVVNAASGVFTPNGTNPGTYVITYTYSAASQTGVCNNASAEFSVVIGEKPVAEFTYGDNPFCSDAANPLPVSLNEGILGTFTSDEGLVFLEGGEPGQIDLNASTPGTYTVINTVDYEGDGCQPVQFEANITINAKPAAPQIADLKYCLNEEDVAGFVANPAEGGEINWYTSVDSSIEMESAPVVNTAVATTTPFWASQTSAEGCESERVEVTITINALPEVSISVDENLTVSDDGNPVICFGSNIILTGNGAAGYSWSTESENLGVGSTMAVSPEVTTTYYALGIDGNECSNTAEVTVEVSPTTEAGIIDAPASVCADNPAGILELSGYTGEIMIWEYQTSGENSWNLLNSGSIDATQSFSGLTGTTTFRATIKSGVCIEKTTEKTVTVDPLPFGGELAFADIVTTDYNGRIFTICEGASTGYSSLSLNEHAGNIIAWKYRINGGAWTTVSENNSPFTGSSLTGAQIQALNLTQTTVFRVEIASGACTPNVFSQTAILSIIPTDIEPQPVTVSKDVVCLGEEVILSSETGYSSSIPIVEGGAFDNAGIKNHGWRFLRPNGTAFNFETNANNVNPDVWSRATPRDFPTAGLTSPYTRTNQRWDSGVEDGNKGFAIVSGTNSSSMETSVFGIGSMDQAIMTFDQAYNLTPGASISVEISTNGGASYDTVLFSRSGATASGNPSNFGTGSPESRPDNKIVVDLGNYLGQNNLRIRFNYTGARAGDIWAVDAVNVPEGPRNVSIEWNDYTNPEQIIQIGTTNSVTYAPKQIGLNVFEVKTSLIFDSTGNACDVAENSENIEVFVFDKYTTSTTAEYGSCGVFEAKLTAKILNGSGIEISTVANGEIVPTPDGYVGEWKIEGPAGYQLVDPNPADNVPAANEPLATLTTNSTGTYKVSWSLVPTARNLAGELYTNPEACPPVETQSDVIIVGCTALDFDGLNDRVLIDHTYPGVMSFEAWIRPKENGGTIISGPNFRITTPADVVPNSRWYHIAVSNGKLYIDGIKRSDLTLGNSAGTKTVIGAEIINGEATNFFHGWIEEVRLWKRALTVDQIRFMMNQRLINNGAQMGEQIPMNVPGGLTYADLAGYYRLISANPDPAGLVAFDGALMPLNGETPNLANAAIPGRLVNMETNQENTAPLPYFSANPKVWANDDTWARPEVWDPPHTGPIEWNIANISHNINSGSKDITVLGLLSDSGELTIANPSGAENENNSGQFLNITHYLLLNGNIDLVGESQLLQGEVGILDESSAGWLERDQQGTRSSFNYNYWSSPVSLQGEANNSTYTIAQVLRDGTDSNNPQIINFRPGHNAADNARTNAVTVSEYWLWRFNGTSDVYEEWIHIGSSGTLRTGEGFTMKGTDGNADIETRQNYVFIGKPHNGDFTLPVGMDKNYLIGNPYPSAIDAREFILDNLNGDDVIGARNTRNVFNGVVYFWDHFAGHTHILREYVGGYAALTLAGAVPAVSIDERINANEESGTKTPQQYIPVGQGFFINTGLEITSEGEAGNAISVDAGNIEFKNSQREAVRETPDNSIFLKPIYPSKKATKAQDERAKIRLRFDSPKGYHRQILVAADPITTDNVDLGYDAPLIEYNLDDMYWIINQREYIIQAVPDFGKERILPLGVQLEEKGNFTIAIDSRENLGEDHKIYLQDKLRDSIHDFKDGPYKEESESGFIDDRFSIIFHKKEVPVPGNGEAEEEEEESIFDAITIAFKHSSRELKVYNPDLINISHVILFDLTGKKIQEFGDIATEKEVTLPVVQFPSSVYIVKLFSDKRTHNKKILMK</sequence>
<dbReference type="InterPro" id="IPR013320">
    <property type="entry name" value="ConA-like_dom_sf"/>
</dbReference>
<feature type="domain" description="Immunoglobulin" evidence="1">
    <location>
        <begin position="1404"/>
        <end position="1484"/>
    </location>
</feature>
<dbReference type="InterPro" id="IPR044023">
    <property type="entry name" value="Ig_7"/>
</dbReference>
<dbReference type="RefSeq" id="WP_311498376.1">
    <property type="nucleotide sequence ID" value="NZ_JAVRHN010000001.1"/>
</dbReference>